<sequence length="61" mass="6936">MYARTLDPKVLPDVALPYRVESPGGKYTMARYLDDLISGKKTFGQSTLLYIYIRLSCVISF</sequence>
<protein>
    <submittedName>
        <fullName evidence="1">Uncharacterized protein</fullName>
    </submittedName>
</protein>
<accession>A0A9P4SG88</accession>
<reference evidence="1" key="1">
    <citation type="journal article" date="2020" name="Stud. Mycol.">
        <title>101 Dothideomycetes genomes: a test case for predicting lifestyles and emergence of pathogens.</title>
        <authorList>
            <person name="Haridas S."/>
            <person name="Albert R."/>
            <person name="Binder M."/>
            <person name="Bloem J."/>
            <person name="Labutti K."/>
            <person name="Salamov A."/>
            <person name="Andreopoulos B."/>
            <person name="Baker S."/>
            <person name="Barry K."/>
            <person name="Bills G."/>
            <person name="Bluhm B."/>
            <person name="Cannon C."/>
            <person name="Castanera R."/>
            <person name="Culley D."/>
            <person name="Daum C."/>
            <person name="Ezra D."/>
            <person name="Gonzalez J."/>
            <person name="Henrissat B."/>
            <person name="Kuo A."/>
            <person name="Liang C."/>
            <person name="Lipzen A."/>
            <person name="Lutzoni F."/>
            <person name="Magnuson J."/>
            <person name="Mondo S."/>
            <person name="Nolan M."/>
            <person name="Ohm R."/>
            <person name="Pangilinan J."/>
            <person name="Park H.-J."/>
            <person name="Ramirez L."/>
            <person name="Alfaro M."/>
            <person name="Sun H."/>
            <person name="Tritt A."/>
            <person name="Yoshinaga Y."/>
            <person name="Zwiers L.-H."/>
            <person name="Turgeon B."/>
            <person name="Goodwin S."/>
            <person name="Spatafora J."/>
            <person name="Crous P."/>
            <person name="Grigoriev I."/>
        </authorList>
    </citation>
    <scope>NUCLEOTIDE SEQUENCE</scope>
    <source>
        <strain evidence="1">CBS 101060</strain>
    </source>
</reference>
<dbReference type="EMBL" id="MU006090">
    <property type="protein sequence ID" value="KAF2841960.1"/>
    <property type="molecule type" value="Genomic_DNA"/>
</dbReference>
<proteinExistence type="predicted"/>
<keyword evidence="2" id="KW-1185">Reference proteome</keyword>
<dbReference type="AlphaFoldDB" id="A0A9P4SG88"/>
<gene>
    <name evidence="1" type="ORF">M501DRAFT_998178</name>
</gene>
<comment type="caution">
    <text evidence="1">The sequence shown here is derived from an EMBL/GenBank/DDBJ whole genome shotgun (WGS) entry which is preliminary data.</text>
</comment>
<evidence type="ECO:0000313" key="2">
    <source>
        <dbReference type="Proteomes" id="UP000799429"/>
    </source>
</evidence>
<evidence type="ECO:0000313" key="1">
    <source>
        <dbReference type="EMBL" id="KAF2841960.1"/>
    </source>
</evidence>
<dbReference type="Proteomes" id="UP000799429">
    <property type="component" value="Unassembled WGS sequence"/>
</dbReference>
<organism evidence="1 2">
    <name type="scientific">Patellaria atrata CBS 101060</name>
    <dbReference type="NCBI Taxonomy" id="1346257"/>
    <lineage>
        <taxon>Eukaryota</taxon>
        <taxon>Fungi</taxon>
        <taxon>Dikarya</taxon>
        <taxon>Ascomycota</taxon>
        <taxon>Pezizomycotina</taxon>
        <taxon>Dothideomycetes</taxon>
        <taxon>Dothideomycetes incertae sedis</taxon>
        <taxon>Patellariales</taxon>
        <taxon>Patellariaceae</taxon>
        <taxon>Patellaria</taxon>
    </lineage>
</organism>
<name>A0A9P4SG88_9PEZI</name>